<keyword evidence="3 7" id="KW-0808">Transferase</keyword>
<comment type="caution">
    <text evidence="7">The sequence shown here is derived from an EMBL/GenBank/DDBJ whole genome shotgun (WGS) entry which is preliminary data.</text>
</comment>
<gene>
    <name evidence="7" type="primary">lpxA</name>
    <name evidence="7" type="ORF">ABC977_06420</name>
</gene>
<keyword evidence="5 7" id="KW-0012">Acyltransferase</keyword>
<dbReference type="NCBIfam" id="NF003657">
    <property type="entry name" value="PRK05289.1"/>
    <property type="match status" value="1"/>
</dbReference>
<organism evidence="7 8">
    <name type="scientific">Thioalkalicoccus limnaeus</name>
    <dbReference type="NCBI Taxonomy" id="120681"/>
    <lineage>
        <taxon>Bacteria</taxon>
        <taxon>Pseudomonadati</taxon>
        <taxon>Pseudomonadota</taxon>
        <taxon>Gammaproteobacteria</taxon>
        <taxon>Chromatiales</taxon>
        <taxon>Chromatiaceae</taxon>
        <taxon>Thioalkalicoccus</taxon>
    </lineage>
</organism>
<dbReference type="NCBIfam" id="TIGR01852">
    <property type="entry name" value="lipid_A_lpxA"/>
    <property type="match status" value="1"/>
</dbReference>
<dbReference type="SUPFAM" id="SSF51161">
    <property type="entry name" value="Trimeric LpxA-like enzymes"/>
    <property type="match status" value="1"/>
</dbReference>
<evidence type="ECO:0000256" key="2">
    <source>
        <dbReference type="ARBA" id="ARBA00022556"/>
    </source>
</evidence>
<evidence type="ECO:0000259" key="6">
    <source>
        <dbReference type="Pfam" id="PF13720"/>
    </source>
</evidence>
<dbReference type="Pfam" id="PF00132">
    <property type="entry name" value="Hexapep"/>
    <property type="match status" value="1"/>
</dbReference>
<reference evidence="7 8" key="1">
    <citation type="submission" date="2024-05" db="EMBL/GenBank/DDBJ databases">
        <title>Genome Sequence and Characterization of the New Strain Purple Sulfur Bacterium of Genus Thioalkalicoccus.</title>
        <authorList>
            <person name="Bryantseva I.A."/>
            <person name="Kyndt J.A."/>
            <person name="Imhoff J.F."/>
        </authorList>
    </citation>
    <scope>NUCLEOTIDE SEQUENCE [LARGE SCALE GENOMIC DNA]</scope>
    <source>
        <strain evidence="7 8">Um2</strain>
    </source>
</reference>
<name>A0ABV4BFI8_9GAMM</name>
<evidence type="ECO:0000256" key="3">
    <source>
        <dbReference type="ARBA" id="ARBA00022679"/>
    </source>
</evidence>
<keyword evidence="4" id="KW-0443">Lipid metabolism</keyword>
<dbReference type="EC" id="2.3.1.129" evidence="7"/>
<dbReference type="PIRSF" id="PIRSF000456">
    <property type="entry name" value="UDP-GlcNAc_acltr"/>
    <property type="match status" value="1"/>
</dbReference>
<dbReference type="InterPro" id="IPR011004">
    <property type="entry name" value="Trimer_LpxA-like_sf"/>
</dbReference>
<keyword evidence="2" id="KW-0441">Lipid A biosynthesis</keyword>
<dbReference type="EMBL" id="JBDKXB010000005">
    <property type="protein sequence ID" value="MEY6432043.1"/>
    <property type="molecule type" value="Genomic_DNA"/>
</dbReference>
<sequence>MRIHPTAIIEHGAQIHETVAVGPYSIIERGAEIGAETVIDSCVRITGRTRLGCRNRVHHGVVLGGDPQDLGFTPERAKPLRIGDDNCFREHVTVNAGLKSDTGTRVGNGNYLMAYAHVGHDCVVGDHNIFANAATLAGHVELEHHVFLSGLVAVHQFCRVGAYVMVGGVSGVRQDIPPFLLAFGDHARILGLNIVGLRRHGFTAAQRGQIKAVYRTIFRGGLRLAEALAEVEAGYPTDETRHIIRFIESSRRGIASLAPTRSQRTEQE</sequence>
<dbReference type="InterPro" id="IPR001451">
    <property type="entry name" value="Hexapep"/>
</dbReference>
<dbReference type="Gene3D" id="2.160.10.10">
    <property type="entry name" value="Hexapeptide repeat proteins"/>
    <property type="match status" value="1"/>
</dbReference>
<evidence type="ECO:0000313" key="7">
    <source>
        <dbReference type="EMBL" id="MEY6432043.1"/>
    </source>
</evidence>
<dbReference type="PANTHER" id="PTHR43480:SF1">
    <property type="entry name" value="ACYL-[ACYL-CARRIER-PROTEIN]--UDP-N-ACETYLGLUCOSAMINE O-ACYLTRANSFERASE, MITOCHONDRIAL-RELATED"/>
    <property type="match status" value="1"/>
</dbReference>
<dbReference type="Pfam" id="PF13720">
    <property type="entry name" value="Acetyltransf_11"/>
    <property type="match status" value="1"/>
</dbReference>
<dbReference type="Proteomes" id="UP001564408">
    <property type="component" value="Unassembled WGS sequence"/>
</dbReference>
<protein>
    <submittedName>
        <fullName evidence="7">Acyl-ACP--UDP-N-acetylglucosamine O-acyltransferase</fullName>
        <ecNumber evidence="7">2.3.1.129</ecNumber>
    </submittedName>
</protein>
<proteinExistence type="predicted"/>
<dbReference type="InterPro" id="IPR029098">
    <property type="entry name" value="Acetyltransf_C"/>
</dbReference>
<accession>A0ABV4BFI8</accession>
<dbReference type="RefSeq" id="WP_369666461.1">
    <property type="nucleotide sequence ID" value="NZ_JBDKXB010000005.1"/>
</dbReference>
<evidence type="ECO:0000313" key="8">
    <source>
        <dbReference type="Proteomes" id="UP001564408"/>
    </source>
</evidence>
<dbReference type="PANTHER" id="PTHR43480">
    <property type="entry name" value="ACYL-[ACYL-CARRIER-PROTEIN]--UDP-N-ACETYLGLUCOSAMINE O-ACYLTRANSFERASE"/>
    <property type="match status" value="1"/>
</dbReference>
<dbReference type="Gene3D" id="1.20.1180.10">
    <property type="entry name" value="Udp N-acetylglucosamine O-acyltransferase, C-terminal domain"/>
    <property type="match status" value="1"/>
</dbReference>
<dbReference type="InterPro" id="IPR010137">
    <property type="entry name" value="Lipid_A_LpxA"/>
</dbReference>
<dbReference type="InterPro" id="IPR037157">
    <property type="entry name" value="Acetyltransf_C_sf"/>
</dbReference>
<dbReference type="CDD" id="cd03351">
    <property type="entry name" value="LbH_UDP-GlcNAc_AT"/>
    <property type="match status" value="1"/>
</dbReference>
<evidence type="ECO:0000256" key="1">
    <source>
        <dbReference type="ARBA" id="ARBA00022516"/>
    </source>
</evidence>
<dbReference type="GO" id="GO:0008780">
    <property type="term" value="F:acyl-[acyl-carrier-protein]-UDP-N-acetylglucosamine O-acyltransferase activity"/>
    <property type="evidence" value="ECO:0007669"/>
    <property type="project" value="UniProtKB-EC"/>
</dbReference>
<keyword evidence="1" id="KW-0444">Lipid biosynthesis</keyword>
<evidence type="ECO:0000256" key="4">
    <source>
        <dbReference type="ARBA" id="ARBA00023098"/>
    </source>
</evidence>
<keyword evidence="8" id="KW-1185">Reference proteome</keyword>
<feature type="domain" description="UDP N-acetylglucosamine O-acyltransferase C-terminal" evidence="6">
    <location>
        <begin position="175"/>
        <end position="254"/>
    </location>
</feature>
<evidence type="ECO:0000256" key="5">
    <source>
        <dbReference type="ARBA" id="ARBA00023315"/>
    </source>
</evidence>